<evidence type="ECO:0000313" key="2">
    <source>
        <dbReference type="Proteomes" id="UP000256829"/>
    </source>
</evidence>
<dbReference type="Proteomes" id="UP000256829">
    <property type="component" value="Unassembled WGS sequence"/>
</dbReference>
<proteinExistence type="predicted"/>
<dbReference type="OrthoDB" id="163862at2"/>
<reference evidence="1 2" key="1">
    <citation type="submission" date="2018-08" db="EMBL/GenBank/DDBJ databases">
        <title>Lysobacter soli KCTC 22011, whole genome shotgun sequence.</title>
        <authorList>
            <person name="Zhang X."/>
            <person name="Feng G."/>
            <person name="Zhu H."/>
        </authorList>
    </citation>
    <scope>NUCLEOTIDE SEQUENCE [LARGE SCALE GENOMIC DNA]</scope>
    <source>
        <strain evidence="1 2">KCTC 22011</strain>
    </source>
</reference>
<protein>
    <submittedName>
        <fullName evidence="1">Uncharacterized protein</fullName>
    </submittedName>
</protein>
<gene>
    <name evidence="1" type="ORF">DX912_17385</name>
</gene>
<accession>A0A3D8V7V6</accession>
<sequence>MPKCDTCGNDYDKAFTVTMPHGSGTFDSFECAIHKLAPTCEHCGCRIIGHGVEHDGKFWCCASCAKHSGITGIDDRI</sequence>
<dbReference type="RefSeq" id="WP_115844733.1">
    <property type="nucleotide sequence ID" value="NZ_CP046603.1"/>
</dbReference>
<evidence type="ECO:0000313" key="1">
    <source>
        <dbReference type="EMBL" id="RDY65474.1"/>
    </source>
</evidence>
<dbReference type="AlphaFoldDB" id="A0A3D8V7V6"/>
<organism evidence="1 2">
    <name type="scientific">Lysobacter soli</name>
    <dbReference type="NCBI Taxonomy" id="453783"/>
    <lineage>
        <taxon>Bacteria</taxon>
        <taxon>Pseudomonadati</taxon>
        <taxon>Pseudomonadota</taxon>
        <taxon>Gammaproteobacteria</taxon>
        <taxon>Lysobacterales</taxon>
        <taxon>Lysobacteraceae</taxon>
        <taxon>Lysobacter</taxon>
    </lineage>
</organism>
<keyword evidence="2" id="KW-1185">Reference proteome</keyword>
<name>A0A3D8V7V6_9GAMM</name>
<comment type="caution">
    <text evidence="1">The sequence shown here is derived from an EMBL/GenBank/DDBJ whole genome shotgun (WGS) entry which is preliminary data.</text>
</comment>
<dbReference type="EMBL" id="QTJR01000018">
    <property type="protein sequence ID" value="RDY65474.1"/>
    <property type="molecule type" value="Genomic_DNA"/>
</dbReference>